<comment type="subcellular location">
    <subcellularLocation>
        <location evidence="2">Cell membrane</location>
    </subcellularLocation>
    <subcellularLocation>
        <location evidence="1">Membrane</location>
        <topology evidence="1">Multi-pass membrane protein</topology>
    </subcellularLocation>
</comment>
<keyword evidence="6" id="KW-0407">Ion channel</keyword>
<organism evidence="9 10">
    <name type="scientific">Methyloligella solikamskensis</name>
    <dbReference type="NCBI Taxonomy" id="1177756"/>
    <lineage>
        <taxon>Bacteria</taxon>
        <taxon>Pseudomonadati</taxon>
        <taxon>Pseudomonadota</taxon>
        <taxon>Alphaproteobacteria</taxon>
        <taxon>Hyphomicrobiales</taxon>
        <taxon>Hyphomicrobiaceae</taxon>
        <taxon>Methyloligella</taxon>
    </lineage>
</organism>
<keyword evidence="7" id="KW-0812">Transmembrane</keyword>
<evidence type="ECO:0000256" key="4">
    <source>
        <dbReference type="ARBA" id="ARBA00022475"/>
    </source>
</evidence>
<keyword evidence="3" id="KW-0813">Transport</keyword>
<sequence>MFGRGRIGGAGFRRLWALAALWLIAVASAQPATAAPEKVQVGAYINDIQQLDFKTNNYTVDLYVWFRWRDPELRPDQTMEFMNRYASDDNLRQELMDEPDVMPDGSLYTILRYQGRFSTKFNLEDYPFDTQNMTVVMEDTLSGADSLRYALDAPDSVTIDPVLTLPGFQVGKPTMRVTEHTYPTGFGDLSVGEAEPYSRVMLSIPVSRPVVAMTIKTFVPILLIIVCASLVFFVRPVYVEGRIGLGITALLTLVALQLSATSGLPDIDYLTLLDKIYLLAYLFIILALTRIVATSWKGELAEHERGISINDRRWVVGLLTAYLLANVLVAALSLWID</sequence>
<feature type="chain" id="PRO_5045143199" description="Neurotransmitter-gated ion-channel ligand-binding domain-containing protein" evidence="8">
    <location>
        <begin position="35"/>
        <end position="337"/>
    </location>
</feature>
<dbReference type="Proteomes" id="UP001597102">
    <property type="component" value="Unassembled WGS sequence"/>
</dbReference>
<dbReference type="PRINTS" id="PR00253">
    <property type="entry name" value="GABAARECEPTR"/>
</dbReference>
<keyword evidence="5" id="KW-0406">Ion transport</keyword>
<reference evidence="10" key="1">
    <citation type="journal article" date="2019" name="Int. J. Syst. Evol. Microbiol.">
        <title>The Global Catalogue of Microorganisms (GCM) 10K type strain sequencing project: providing services to taxonomists for standard genome sequencing and annotation.</title>
        <authorList>
            <consortium name="The Broad Institute Genomics Platform"/>
            <consortium name="The Broad Institute Genome Sequencing Center for Infectious Disease"/>
            <person name="Wu L."/>
            <person name="Ma J."/>
        </authorList>
    </citation>
    <scope>NUCLEOTIDE SEQUENCE [LARGE SCALE GENOMIC DNA]</scope>
    <source>
        <strain evidence="10">CCUG 61697</strain>
    </source>
</reference>
<dbReference type="Gene3D" id="1.20.58.390">
    <property type="entry name" value="Neurotransmitter-gated ion-channel transmembrane domain"/>
    <property type="match status" value="1"/>
</dbReference>
<evidence type="ECO:0000256" key="7">
    <source>
        <dbReference type="SAM" id="Phobius"/>
    </source>
</evidence>
<feature type="transmembrane region" description="Helical" evidence="7">
    <location>
        <begin position="314"/>
        <end position="336"/>
    </location>
</feature>
<protein>
    <recommendedName>
        <fullName evidence="11">Neurotransmitter-gated ion-channel ligand-binding domain-containing protein</fullName>
    </recommendedName>
</protein>
<name>A0ABW3JAV4_9HYPH</name>
<evidence type="ECO:0000256" key="8">
    <source>
        <dbReference type="SAM" id="SignalP"/>
    </source>
</evidence>
<keyword evidence="7" id="KW-0472">Membrane</keyword>
<feature type="transmembrane region" description="Helical" evidence="7">
    <location>
        <begin position="245"/>
        <end position="264"/>
    </location>
</feature>
<evidence type="ECO:0000313" key="9">
    <source>
        <dbReference type="EMBL" id="MFD0987295.1"/>
    </source>
</evidence>
<dbReference type="EMBL" id="JBHTJO010000001">
    <property type="protein sequence ID" value="MFD0987295.1"/>
    <property type="molecule type" value="Genomic_DNA"/>
</dbReference>
<comment type="caution">
    <text evidence="9">The sequence shown here is derived from an EMBL/GenBank/DDBJ whole genome shotgun (WGS) entry which is preliminary data.</text>
</comment>
<dbReference type="InterPro" id="IPR036719">
    <property type="entry name" value="Neuro-gated_channel_TM_sf"/>
</dbReference>
<keyword evidence="4" id="KW-1003">Cell membrane</keyword>
<evidence type="ECO:0008006" key="11">
    <source>
        <dbReference type="Google" id="ProtNLM"/>
    </source>
</evidence>
<proteinExistence type="predicted"/>
<dbReference type="InterPro" id="IPR036734">
    <property type="entry name" value="Neur_chan_lig-bd_sf"/>
</dbReference>
<evidence type="ECO:0000256" key="6">
    <source>
        <dbReference type="ARBA" id="ARBA00023303"/>
    </source>
</evidence>
<evidence type="ECO:0000256" key="3">
    <source>
        <dbReference type="ARBA" id="ARBA00022448"/>
    </source>
</evidence>
<feature type="transmembrane region" description="Helical" evidence="7">
    <location>
        <begin position="276"/>
        <end position="293"/>
    </location>
</feature>
<dbReference type="InterPro" id="IPR006028">
    <property type="entry name" value="GABAA/Glycine_rcpt"/>
</dbReference>
<feature type="signal peptide" evidence="8">
    <location>
        <begin position="1"/>
        <end position="34"/>
    </location>
</feature>
<dbReference type="SUPFAM" id="SSF63712">
    <property type="entry name" value="Nicotinic receptor ligand binding domain-like"/>
    <property type="match status" value="1"/>
</dbReference>
<evidence type="ECO:0000256" key="2">
    <source>
        <dbReference type="ARBA" id="ARBA00004236"/>
    </source>
</evidence>
<accession>A0ABW3JAV4</accession>
<evidence type="ECO:0000313" key="10">
    <source>
        <dbReference type="Proteomes" id="UP001597102"/>
    </source>
</evidence>
<dbReference type="InterPro" id="IPR038050">
    <property type="entry name" value="Neuro_actylchol_rec"/>
</dbReference>
<keyword evidence="7" id="KW-1133">Transmembrane helix</keyword>
<dbReference type="RefSeq" id="WP_379088992.1">
    <property type="nucleotide sequence ID" value="NZ_JBHTJO010000001.1"/>
</dbReference>
<dbReference type="PANTHER" id="PTHR18945">
    <property type="entry name" value="NEUROTRANSMITTER GATED ION CHANNEL"/>
    <property type="match status" value="1"/>
</dbReference>
<evidence type="ECO:0000256" key="5">
    <source>
        <dbReference type="ARBA" id="ARBA00023065"/>
    </source>
</evidence>
<keyword evidence="10" id="KW-1185">Reference proteome</keyword>
<feature type="transmembrane region" description="Helical" evidence="7">
    <location>
        <begin position="210"/>
        <end position="233"/>
    </location>
</feature>
<dbReference type="SUPFAM" id="SSF90112">
    <property type="entry name" value="Neurotransmitter-gated ion-channel transmembrane pore"/>
    <property type="match status" value="1"/>
</dbReference>
<evidence type="ECO:0000256" key="1">
    <source>
        <dbReference type="ARBA" id="ARBA00004141"/>
    </source>
</evidence>
<dbReference type="InterPro" id="IPR006201">
    <property type="entry name" value="Neur_channel"/>
</dbReference>
<dbReference type="Gene3D" id="2.70.170.10">
    <property type="entry name" value="Neurotransmitter-gated ion-channel ligand-binding domain"/>
    <property type="match status" value="1"/>
</dbReference>
<gene>
    <name evidence="9" type="ORF">ACFQ2F_09315</name>
</gene>
<keyword evidence="8" id="KW-0732">Signal</keyword>